<evidence type="ECO:0000256" key="3">
    <source>
        <dbReference type="ARBA" id="ARBA00012438"/>
    </source>
</evidence>
<reference evidence="22" key="1">
    <citation type="submission" date="2012-11" db="EMBL/GenBank/DDBJ databases">
        <authorList>
            <person name="Lucero-Rivera Y.E."/>
            <person name="Tovar-Ramirez D."/>
        </authorList>
    </citation>
    <scope>NUCLEOTIDE SEQUENCE [LARGE SCALE GENOMIC DNA]</scope>
    <source>
        <strain evidence="22">Araruama</strain>
    </source>
</reference>
<keyword evidence="12" id="KW-0902">Two-component regulatory system</keyword>
<evidence type="ECO:0000256" key="6">
    <source>
        <dbReference type="ARBA" id="ARBA00022679"/>
    </source>
</evidence>
<dbReference type="CDD" id="cd00156">
    <property type="entry name" value="REC"/>
    <property type="match status" value="1"/>
</dbReference>
<dbReference type="PROSITE" id="PS50109">
    <property type="entry name" value="HIS_KIN"/>
    <property type="match status" value="1"/>
</dbReference>
<dbReference type="InterPro" id="IPR004358">
    <property type="entry name" value="Sig_transdc_His_kin-like_C"/>
</dbReference>
<comment type="caution">
    <text evidence="21">The sequence shown here is derived from an EMBL/GenBank/DDBJ whole genome shotgun (WGS) entry which is preliminary data.</text>
</comment>
<evidence type="ECO:0000256" key="14">
    <source>
        <dbReference type="ARBA" id="ARBA00064003"/>
    </source>
</evidence>
<dbReference type="GO" id="GO:0000155">
    <property type="term" value="F:phosphorelay sensor kinase activity"/>
    <property type="evidence" value="ECO:0007669"/>
    <property type="project" value="InterPro"/>
</dbReference>
<dbReference type="PANTHER" id="PTHR45339">
    <property type="entry name" value="HYBRID SIGNAL TRANSDUCTION HISTIDINE KINASE J"/>
    <property type="match status" value="1"/>
</dbReference>
<feature type="modified residue" description="Phosphohistidine" evidence="16">
    <location>
        <position position="607"/>
    </location>
</feature>
<dbReference type="InterPro" id="IPR005467">
    <property type="entry name" value="His_kinase_dom"/>
</dbReference>
<evidence type="ECO:0000259" key="18">
    <source>
        <dbReference type="PROSITE" id="PS50109"/>
    </source>
</evidence>
<dbReference type="EC" id="2.7.13.3" evidence="3"/>
<evidence type="ECO:0000256" key="13">
    <source>
        <dbReference type="ARBA" id="ARBA00023136"/>
    </source>
</evidence>
<evidence type="ECO:0000256" key="11">
    <source>
        <dbReference type="ARBA" id="ARBA00022989"/>
    </source>
</evidence>
<feature type="domain" description="HPt" evidence="20">
    <location>
        <begin position="568"/>
        <end position="668"/>
    </location>
</feature>
<keyword evidence="13" id="KW-0472">Membrane</keyword>
<evidence type="ECO:0000256" key="9">
    <source>
        <dbReference type="ARBA" id="ARBA00022777"/>
    </source>
</evidence>
<dbReference type="InterPro" id="IPR003594">
    <property type="entry name" value="HATPase_dom"/>
</dbReference>
<evidence type="ECO:0000256" key="5">
    <source>
        <dbReference type="ARBA" id="ARBA00022553"/>
    </source>
</evidence>
<dbReference type="InterPro" id="IPR008207">
    <property type="entry name" value="Sig_transdc_His_kin_Hpt_dom"/>
</dbReference>
<dbReference type="AlphaFoldDB" id="A0A1V1PCV2"/>
<dbReference type="Pfam" id="PF02518">
    <property type="entry name" value="HATPase_c"/>
    <property type="match status" value="1"/>
</dbReference>
<dbReference type="CDD" id="cd16922">
    <property type="entry name" value="HATPase_EvgS-ArcB-TorS-like"/>
    <property type="match status" value="1"/>
</dbReference>
<feature type="modified residue" description="4-aspartylphosphate" evidence="17">
    <location>
        <position position="305"/>
    </location>
</feature>
<dbReference type="Gene3D" id="1.10.287.130">
    <property type="match status" value="1"/>
</dbReference>
<dbReference type="Proteomes" id="UP000189670">
    <property type="component" value="Unassembled WGS sequence"/>
</dbReference>
<accession>A0A1V1PCV2</accession>
<proteinExistence type="predicted"/>
<evidence type="ECO:0000256" key="8">
    <source>
        <dbReference type="ARBA" id="ARBA00022741"/>
    </source>
</evidence>
<keyword evidence="6" id="KW-0808">Transferase</keyword>
<dbReference type="SMART" id="SM00388">
    <property type="entry name" value="HisKA"/>
    <property type="match status" value="1"/>
</dbReference>
<keyword evidence="8" id="KW-0547">Nucleotide-binding</keyword>
<dbReference type="SUPFAM" id="SSF52172">
    <property type="entry name" value="CheY-like"/>
    <property type="match status" value="2"/>
</dbReference>
<keyword evidence="7" id="KW-0812">Transmembrane</keyword>
<feature type="domain" description="Histidine kinase" evidence="18">
    <location>
        <begin position="8"/>
        <end position="229"/>
    </location>
</feature>
<dbReference type="GO" id="GO:0005886">
    <property type="term" value="C:plasma membrane"/>
    <property type="evidence" value="ECO:0007669"/>
    <property type="project" value="UniProtKB-SubCell"/>
</dbReference>
<feature type="modified residue" description="4-aspartylphosphate" evidence="17">
    <location>
        <position position="455"/>
    </location>
</feature>
<dbReference type="Pfam" id="PF00072">
    <property type="entry name" value="Response_reg"/>
    <property type="match status" value="2"/>
</dbReference>
<dbReference type="InterPro" id="IPR011006">
    <property type="entry name" value="CheY-like_superfamily"/>
</dbReference>
<comment type="subunit">
    <text evidence="14">At low DSF concentrations, interacts with RpfF.</text>
</comment>
<evidence type="ECO:0000256" key="7">
    <source>
        <dbReference type="ARBA" id="ARBA00022692"/>
    </source>
</evidence>
<dbReference type="EMBL" id="ATBP01000131">
    <property type="protein sequence ID" value="ETR72604.1"/>
    <property type="molecule type" value="Genomic_DNA"/>
</dbReference>
<comment type="catalytic activity">
    <reaction evidence="1">
        <text>ATP + protein L-histidine = ADP + protein N-phospho-L-histidine.</text>
        <dbReference type="EC" id="2.7.13.3"/>
    </reaction>
</comment>
<evidence type="ECO:0000256" key="4">
    <source>
        <dbReference type="ARBA" id="ARBA00022475"/>
    </source>
</evidence>
<dbReference type="SMART" id="SM00448">
    <property type="entry name" value="REC"/>
    <property type="match status" value="2"/>
</dbReference>
<sequence>MKSDFLANMSHEIRTPMNAIIGLNSLALKTDLTDRQKDYLVKIDQSAQSLLGILNDILDFSKIEAHKLDLESVPFNLFDVLENLTNMFCMKQDEKQIELIFSVDQDVPNHLIGDSLRLGQILINLVSNAIKFTDQGDIIISIAVEKLIPDRASLSFSVQDAGIGMTEDQVNALFQPFSQADTSTTRKYGGTGLGLTICKRLVEMMDGKIQARSVYGEGSTFSFTCKFQLDPHAKPSAILPKNDNQQEKFAIIIDDNETCRNILFYMLTHLNIDVRLFIDGQKFLQWLNNKKAENALPNIDLILIDYGMPDTDAISIVSQIKTLYSSQYPPVVLMDTVYGRESIVNESAIQDVIVKPIPPSVLYKTINKIFQSPDKCLESNKPKGSDDNPAKITCDFTGLSILLVEDNVINQQVAYEILSHEGLEVSIADNGAKAVACLKEKINTGEGMFHAILMDIQMPEMDGYEATRTINALYSDSKRPFPIIAMTAHAMSGNKERCIQAGMDDYISKPIQPEQVFKVLSRWVGKDCHVEIRHEKIVPETPIDPMAVAIKKLKHLNLKDGVNRLGGRLKLYNNILQEFCFTHKDYPSMINDAIQAESFTRVHELSHTIKGVAGNLSAFDLLDVARKIEKHGSQNNKQVCLNLIPDLEQEFENVVEDAHLLKQILKESERNAVPRKQTFTENHMSEEVFRKLYHCLVNNDMEAIIIFEKIYQQVDKQSVKPAMKHLAKALEKLDFDQAKILLVRIARELNFILDKEST</sequence>
<gene>
    <name evidence="21" type="ORF">OMM_07420</name>
</gene>
<feature type="domain" description="Response regulatory" evidence="19">
    <location>
        <begin position="400"/>
        <end position="524"/>
    </location>
</feature>
<evidence type="ECO:0000256" key="10">
    <source>
        <dbReference type="ARBA" id="ARBA00022840"/>
    </source>
</evidence>
<name>A0A1V1PCV2_9BACT</name>
<keyword evidence="4" id="KW-1003">Cell membrane</keyword>
<evidence type="ECO:0000259" key="20">
    <source>
        <dbReference type="PROSITE" id="PS50894"/>
    </source>
</evidence>
<dbReference type="Gene3D" id="3.30.565.10">
    <property type="entry name" value="Histidine kinase-like ATPase, C-terminal domain"/>
    <property type="match status" value="1"/>
</dbReference>
<dbReference type="Gene3D" id="3.40.50.2300">
    <property type="match status" value="2"/>
</dbReference>
<keyword evidence="5 17" id="KW-0597">Phosphoprotein</keyword>
<dbReference type="PANTHER" id="PTHR45339:SF1">
    <property type="entry name" value="HYBRID SIGNAL TRANSDUCTION HISTIDINE KINASE J"/>
    <property type="match status" value="1"/>
</dbReference>
<dbReference type="GO" id="GO:0005524">
    <property type="term" value="F:ATP binding"/>
    <property type="evidence" value="ECO:0007669"/>
    <property type="project" value="UniProtKB-KW"/>
</dbReference>
<dbReference type="PROSITE" id="PS50894">
    <property type="entry name" value="HPT"/>
    <property type="match status" value="1"/>
</dbReference>
<dbReference type="FunFam" id="1.10.287.130:FF:000002">
    <property type="entry name" value="Two-component osmosensing histidine kinase"/>
    <property type="match status" value="1"/>
</dbReference>
<dbReference type="Pfam" id="PF01627">
    <property type="entry name" value="Hpt"/>
    <property type="match status" value="1"/>
</dbReference>
<dbReference type="FunFam" id="3.30.565.10:FF:000010">
    <property type="entry name" value="Sensor histidine kinase RcsC"/>
    <property type="match status" value="1"/>
</dbReference>
<dbReference type="Pfam" id="PF00512">
    <property type="entry name" value="HisKA"/>
    <property type="match status" value="1"/>
</dbReference>
<dbReference type="SUPFAM" id="SSF47226">
    <property type="entry name" value="Histidine-containing phosphotransfer domain, HPT domain"/>
    <property type="match status" value="1"/>
</dbReference>
<evidence type="ECO:0000256" key="15">
    <source>
        <dbReference type="ARBA" id="ARBA00068150"/>
    </source>
</evidence>
<evidence type="ECO:0000259" key="19">
    <source>
        <dbReference type="PROSITE" id="PS50110"/>
    </source>
</evidence>
<keyword evidence="11" id="KW-1133">Transmembrane helix</keyword>
<dbReference type="InterPro" id="IPR036097">
    <property type="entry name" value="HisK_dim/P_sf"/>
</dbReference>
<dbReference type="InterPro" id="IPR036641">
    <property type="entry name" value="HPT_dom_sf"/>
</dbReference>
<dbReference type="CDD" id="cd17546">
    <property type="entry name" value="REC_hyHK_CKI1_RcsC-like"/>
    <property type="match status" value="1"/>
</dbReference>
<dbReference type="CDD" id="cd00082">
    <property type="entry name" value="HisKA"/>
    <property type="match status" value="1"/>
</dbReference>
<keyword evidence="9 21" id="KW-0418">Kinase</keyword>
<evidence type="ECO:0000256" key="1">
    <source>
        <dbReference type="ARBA" id="ARBA00000085"/>
    </source>
</evidence>
<keyword evidence="10" id="KW-0067">ATP-binding</keyword>
<evidence type="ECO:0000313" key="22">
    <source>
        <dbReference type="Proteomes" id="UP000189670"/>
    </source>
</evidence>
<dbReference type="PRINTS" id="PR00344">
    <property type="entry name" value="BCTRLSENSOR"/>
</dbReference>
<evidence type="ECO:0000256" key="2">
    <source>
        <dbReference type="ARBA" id="ARBA00004651"/>
    </source>
</evidence>
<dbReference type="InterPro" id="IPR003661">
    <property type="entry name" value="HisK_dim/P_dom"/>
</dbReference>
<evidence type="ECO:0000256" key="17">
    <source>
        <dbReference type="PROSITE-ProRule" id="PRU00169"/>
    </source>
</evidence>
<feature type="domain" description="Response regulatory" evidence="19">
    <location>
        <begin position="249"/>
        <end position="370"/>
    </location>
</feature>
<dbReference type="SMART" id="SM00387">
    <property type="entry name" value="HATPase_c"/>
    <property type="match status" value="1"/>
</dbReference>
<dbReference type="SUPFAM" id="SSF47384">
    <property type="entry name" value="Homodimeric domain of signal transducing histidine kinase"/>
    <property type="match status" value="1"/>
</dbReference>
<dbReference type="Gene3D" id="1.20.120.160">
    <property type="entry name" value="HPT domain"/>
    <property type="match status" value="1"/>
</dbReference>
<dbReference type="PROSITE" id="PS50110">
    <property type="entry name" value="RESPONSE_REGULATORY"/>
    <property type="match status" value="2"/>
</dbReference>
<dbReference type="SUPFAM" id="SSF55874">
    <property type="entry name" value="ATPase domain of HSP90 chaperone/DNA topoisomerase II/histidine kinase"/>
    <property type="match status" value="1"/>
</dbReference>
<evidence type="ECO:0000256" key="12">
    <source>
        <dbReference type="ARBA" id="ARBA00023012"/>
    </source>
</evidence>
<comment type="subcellular location">
    <subcellularLocation>
        <location evidence="2">Cell membrane</location>
        <topology evidence="2">Multi-pass membrane protein</topology>
    </subcellularLocation>
</comment>
<evidence type="ECO:0000313" key="21">
    <source>
        <dbReference type="EMBL" id="ETR72604.1"/>
    </source>
</evidence>
<dbReference type="InterPro" id="IPR036890">
    <property type="entry name" value="HATPase_C_sf"/>
</dbReference>
<organism evidence="21 22">
    <name type="scientific">Candidatus Magnetoglobus multicellularis str. Araruama</name>
    <dbReference type="NCBI Taxonomy" id="890399"/>
    <lineage>
        <taxon>Bacteria</taxon>
        <taxon>Pseudomonadati</taxon>
        <taxon>Thermodesulfobacteriota</taxon>
        <taxon>Desulfobacteria</taxon>
        <taxon>Desulfobacterales</taxon>
        <taxon>Desulfobacteraceae</taxon>
        <taxon>Candidatus Magnetoglobus</taxon>
    </lineage>
</organism>
<evidence type="ECO:0000256" key="16">
    <source>
        <dbReference type="PROSITE-ProRule" id="PRU00110"/>
    </source>
</evidence>
<protein>
    <recommendedName>
        <fullName evidence="15">Sensory/regulatory protein RpfC</fullName>
        <ecNumber evidence="3">2.7.13.3</ecNumber>
    </recommendedName>
</protein>
<dbReference type="InterPro" id="IPR001789">
    <property type="entry name" value="Sig_transdc_resp-reg_receiver"/>
</dbReference>